<dbReference type="EMBL" id="BSXV01003743">
    <property type="protein sequence ID" value="GME98892.1"/>
    <property type="molecule type" value="Genomic_DNA"/>
</dbReference>
<evidence type="ECO:0000313" key="1">
    <source>
        <dbReference type="EMBL" id="GME98892.1"/>
    </source>
</evidence>
<name>A0ACB5U0U2_CANBO</name>
<sequence length="207" mass="23154">MDSPNMMLRINQTMPLRPVPLTRSVSSPGYADIPSFQSHGTQHEFGNQNQDSRMNNSSIINSYNLNNTIQNQDYQPGQSNFPASLDNRVLTTEQMVRSNTSTERYTEQEGENGIGGFGMSRINSTNGDSENARGSNSGEDSPSSTSSSMALTNATYRSLQRFNRQQLESENNNGTNLHDMIFNILGDNGWKEFLDTIDELKMDTDYI</sequence>
<proteinExistence type="predicted"/>
<evidence type="ECO:0000313" key="2">
    <source>
        <dbReference type="Proteomes" id="UP001165101"/>
    </source>
</evidence>
<comment type="caution">
    <text evidence="1">The sequence shown here is derived from an EMBL/GenBank/DDBJ whole genome shotgun (WGS) entry which is preliminary data.</text>
</comment>
<keyword evidence="2" id="KW-1185">Reference proteome</keyword>
<reference evidence="1" key="1">
    <citation type="submission" date="2023-04" db="EMBL/GenBank/DDBJ databases">
        <title>Candida boidinii NBRC 1967.</title>
        <authorList>
            <person name="Ichikawa N."/>
            <person name="Sato H."/>
            <person name="Tonouchi N."/>
        </authorList>
    </citation>
    <scope>NUCLEOTIDE SEQUENCE</scope>
    <source>
        <strain evidence="1">NBRC 1967</strain>
    </source>
</reference>
<protein>
    <submittedName>
        <fullName evidence="1">Unnamed protein product</fullName>
    </submittedName>
</protein>
<dbReference type="Proteomes" id="UP001165101">
    <property type="component" value="Unassembled WGS sequence"/>
</dbReference>
<gene>
    <name evidence="1" type="ORF">Cboi01_000512300</name>
</gene>
<organism evidence="1 2">
    <name type="scientific">Candida boidinii</name>
    <name type="common">Yeast</name>
    <dbReference type="NCBI Taxonomy" id="5477"/>
    <lineage>
        <taxon>Eukaryota</taxon>
        <taxon>Fungi</taxon>
        <taxon>Dikarya</taxon>
        <taxon>Ascomycota</taxon>
        <taxon>Saccharomycotina</taxon>
        <taxon>Pichiomycetes</taxon>
        <taxon>Pichiales</taxon>
        <taxon>Pichiaceae</taxon>
        <taxon>Ogataea</taxon>
        <taxon>Ogataea/Candida clade</taxon>
    </lineage>
</organism>
<accession>A0ACB5U0U2</accession>